<reference evidence="3" key="1">
    <citation type="submission" date="2016-10" db="EMBL/GenBank/DDBJ databases">
        <authorList>
            <person name="Kim B.-C."/>
            <person name="Jeong H."/>
        </authorList>
    </citation>
    <scope>NUCLEOTIDE SEQUENCE [LARGE SCALE GENOMIC DNA]</scope>
    <source>
        <strain evidence="3">KB11</strain>
    </source>
</reference>
<evidence type="ECO:0000313" key="2">
    <source>
        <dbReference type="EMBL" id="ATZ59700.1"/>
    </source>
</evidence>
<sequence>MNRDQRDRIEGNCCWACGAYLNDGRDRYCPVCGCPNDNYMPPLRNVKPPKSKEQEDKEWNRCCMLMFVVFLILCILGKAIQ</sequence>
<dbReference type="AlphaFoldDB" id="A0A2H4U6E8"/>
<organism evidence="2 3">
    <name type="scientific">Methanobrevibacter smithii</name>
    <dbReference type="NCBI Taxonomy" id="2173"/>
    <lineage>
        <taxon>Archaea</taxon>
        <taxon>Methanobacteriati</taxon>
        <taxon>Methanobacteriota</taxon>
        <taxon>Methanomada group</taxon>
        <taxon>Methanobacteria</taxon>
        <taxon>Methanobacteriales</taxon>
        <taxon>Methanobacteriaceae</taxon>
        <taxon>Methanobrevibacter</taxon>
    </lineage>
</organism>
<dbReference type="RefSeq" id="WP_019268285.1">
    <property type="nucleotide sequence ID" value="NZ_CP017803.1"/>
</dbReference>
<proteinExistence type="predicted"/>
<dbReference type="GeneID" id="35118579"/>
<keyword evidence="1" id="KW-0472">Membrane</keyword>
<protein>
    <submittedName>
        <fullName evidence="2">Uncharacterized protein</fullName>
    </submittedName>
</protein>
<evidence type="ECO:0000256" key="1">
    <source>
        <dbReference type="SAM" id="Phobius"/>
    </source>
</evidence>
<feature type="transmembrane region" description="Helical" evidence="1">
    <location>
        <begin position="62"/>
        <end position="80"/>
    </location>
</feature>
<gene>
    <name evidence="2" type="ORF">BK798_04335</name>
</gene>
<dbReference type="Proteomes" id="UP000232133">
    <property type="component" value="Chromosome"/>
</dbReference>
<accession>A0A2H4U6E8</accession>
<dbReference type="EMBL" id="CP017803">
    <property type="protein sequence ID" value="ATZ59700.1"/>
    <property type="molecule type" value="Genomic_DNA"/>
</dbReference>
<name>A0A2H4U6E8_METSM</name>
<evidence type="ECO:0000313" key="3">
    <source>
        <dbReference type="Proteomes" id="UP000232133"/>
    </source>
</evidence>
<keyword evidence="1" id="KW-0812">Transmembrane</keyword>
<keyword evidence="1" id="KW-1133">Transmembrane helix</keyword>